<dbReference type="Gene3D" id="3.90.1150.10">
    <property type="entry name" value="Aspartate Aminotransferase, domain 1"/>
    <property type="match status" value="1"/>
</dbReference>
<evidence type="ECO:0000256" key="4">
    <source>
        <dbReference type="ARBA" id="ARBA00022576"/>
    </source>
</evidence>
<evidence type="ECO:0000259" key="8">
    <source>
        <dbReference type="Pfam" id="PF00155"/>
    </source>
</evidence>
<organism evidence="9 10">
    <name type="scientific">Agaricus bisporus var. burnettii</name>
    <dbReference type="NCBI Taxonomy" id="192524"/>
    <lineage>
        <taxon>Eukaryota</taxon>
        <taxon>Fungi</taxon>
        <taxon>Dikarya</taxon>
        <taxon>Basidiomycota</taxon>
        <taxon>Agaricomycotina</taxon>
        <taxon>Agaricomycetes</taxon>
        <taxon>Agaricomycetidae</taxon>
        <taxon>Agaricales</taxon>
        <taxon>Agaricineae</taxon>
        <taxon>Agaricaceae</taxon>
        <taxon>Agaricus</taxon>
    </lineage>
</organism>
<evidence type="ECO:0000256" key="7">
    <source>
        <dbReference type="RuleBase" id="RU000480"/>
    </source>
</evidence>
<dbReference type="InterPro" id="IPR004838">
    <property type="entry name" value="NHTrfase_class1_PyrdxlP-BS"/>
</dbReference>
<dbReference type="InterPro" id="IPR015421">
    <property type="entry name" value="PyrdxlP-dep_Trfase_major"/>
</dbReference>
<dbReference type="AlphaFoldDB" id="A0A8H7KIV9"/>
<dbReference type="EMBL" id="JABXXO010000004">
    <property type="protein sequence ID" value="KAF7778807.1"/>
    <property type="molecule type" value="Genomic_DNA"/>
</dbReference>
<dbReference type="FunFam" id="3.40.640.10:FF:000064">
    <property type="entry name" value="Aspartate aminotransferase"/>
    <property type="match status" value="1"/>
</dbReference>
<dbReference type="PANTHER" id="PTHR11879">
    <property type="entry name" value="ASPARTATE AMINOTRANSFERASE"/>
    <property type="match status" value="1"/>
</dbReference>
<dbReference type="CDD" id="cd00609">
    <property type="entry name" value="AAT_like"/>
    <property type="match status" value="1"/>
</dbReference>
<evidence type="ECO:0000313" key="9">
    <source>
        <dbReference type="EMBL" id="KAF7778807.1"/>
    </source>
</evidence>
<evidence type="ECO:0000313" key="10">
    <source>
        <dbReference type="Proteomes" id="UP000629468"/>
    </source>
</evidence>
<dbReference type="SUPFAM" id="SSF53383">
    <property type="entry name" value="PLP-dependent transferases"/>
    <property type="match status" value="1"/>
</dbReference>
<reference evidence="9 10" key="1">
    <citation type="journal article" name="Sci. Rep.">
        <title>Telomere-to-telomere assembled and centromere annotated genomes of the two main subspecies of the button mushroom Agaricus bisporus reveal especially polymorphic chromosome ends.</title>
        <authorList>
            <person name="Sonnenberg A.S.M."/>
            <person name="Sedaghat-Telgerd N."/>
            <person name="Lavrijssen B."/>
            <person name="Ohm R.A."/>
            <person name="Hendrickx P.M."/>
            <person name="Scholtmeijer K."/>
            <person name="Baars J.J.P."/>
            <person name="van Peer A."/>
        </authorList>
    </citation>
    <scope>NUCLEOTIDE SEQUENCE [LARGE SCALE GENOMIC DNA]</scope>
    <source>
        <strain evidence="9 10">H119_p4</strain>
    </source>
</reference>
<dbReference type="GO" id="GO:0005829">
    <property type="term" value="C:cytosol"/>
    <property type="evidence" value="ECO:0007669"/>
    <property type="project" value="TreeGrafter"/>
</dbReference>
<dbReference type="InterPro" id="IPR015424">
    <property type="entry name" value="PyrdxlP-dep_Trfase"/>
</dbReference>
<dbReference type="GO" id="GO:0006532">
    <property type="term" value="P:aspartate biosynthetic process"/>
    <property type="evidence" value="ECO:0007669"/>
    <property type="project" value="TreeGrafter"/>
</dbReference>
<dbReference type="Pfam" id="PF00155">
    <property type="entry name" value="Aminotran_1_2"/>
    <property type="match status" value="1"/>
</dbReference>
<accession>A0A8H7KIV9</accession>
<keyword evidence="4 7" id="KW-0032">Aminotransferase</keyword>
<dbReference type="InterPro" id="IPR000796">
    <property type="entry name" value="Asp_trans"/>
</dbReference>
<comment type="catalytic activity">
    <reaction evidence="7">
        <text>L-aspartate + 2-oxoglutarate = oxaloacetate + L-glutamate</text>
        <dbReference type="Rhea" id="RHEA:21824"/>
        <dbReference type="ChEBI" id="CHEBI:16452"/>
        <dbReference type="ChEBI" id="CHEBI:16810"/>
        <dbReference type="ChEBI" id="CHEBI:29985"/>
        <dbReference type="ChEBI" id="CHEBI:29991"/>
        <dbReference type="EC" id="2.6.1.1"/>
    </reaction>
</comment>
<dbReference type="InterPro" id="IPR015422">
    <property type="entry name" value="PyrdxlP-dep_Trfase_small"/>
</dbReference>
<dbReference type="PROSITE" id="PS00105">
    <property type="entry name" value="AA_TRANSFER_CLASS_1"/>
    <property type="match status" value="1"/>
</dbReference>
<dbReference type="NCBIfam" id="NF006719">
    <property type="entry name" value="PRK09257.1"/>
    <property type="match status" value="1"/>
</dbReference>
<proteinExistence type="inferred from homology"/>
<protein>
    <recommendedName>
        <fullName evidence="7">Aspartate aminotransferase</fullName>
        <ecNumber evidence="7">2.6.1.1</ecNumber>
    </recommendedName>
</protein>
<comment type="subunit">
    <text evidence="3 7">Homodimer.</text>
</comment>
<keyword evidence="5 7" id="KW-0808">Transferase</keyword>
<gene>
    <name evidence="9" type="ORF">Agabi119p4_3152</name>
</gene>
<dbReference type="InterPro" id="IPR004839">
    <property type="entry name" value="Aminotransferase_I/II_large"/>
</dbReference>
<comment type="cofactor">
    <cofactor evidence="1">
        <name>pyridoxal 5'-phosphate</name>
        <dbReference type="ChEBI" id="CHEBI:597326"/>
    </cofactor>
</comment>
<dbReference type="GO" id="GO:0004069">
    <property type="term" value="F:L-aspartate:2-oxoglutarate aminotransferase activity"/>
    <property type="evidence" value="ECO:0007669"/>
    <property type="project" value="UniProtKB-EC"/>
</dbReference>
<evidence type="ECO:0000256" key="1">
    <source>
        <dbReference type="ARBA" id="ARBA00001933"/>
    </source>
</evidence>
<evidence type="ECO:0000256" key="2">
    <source>
        <dbReference type="ARBA" id="ARBA00007441"/>
    </source>
</evidence>
<dbReference type="PANTHER" id="PTHR11879:SF55">
    <property type="entry name" value="GLUTAMATE OXALOACETATE TRANSAMINASE 1, ISOFORM B"/>
    <property type="match status" value="1"/>
</dbReference>
<comment type="caution">
    <text evidence="9">The sequence shown here is derived from an EMBL/GenBank/DDBJ whole genome shotgun (WGS) entry which is preliminary data.</text>
</comment>
<name>A0A8H7KIV9_AGABI</name>
<dbReference type="Proteomes" id="UP000629468">
    <property type="component" value="Unassembled WGS sequence"/>
</dbReference>
<dbReference type="GO" id="GO:0030170">
    <property type="term" value="F:pyridoxal phosphate binding"/>
    <property type="evidence" value="ECO:0007669"/>
    <property type="project" value="InterPro"/>
</dbReference>
<feature type="domain" description="Aminotransferase class I/classII large" evidence="8">
    <location>
        <begin position="74"/>
        <end position="445"/>
    </location>
</feature>
<sequence length="453" mass="49908">MDIHSIFIALAFCSHPYTVSVISQGAIGLNNLIKHISSNNSIDMSAETWQQVPLAPPDSIFKLTAAYKADSFEKKVNLGVGAYRDDRSKPWVLPVVKKATKILLEDETLDHEYLPILGLPEYTAAAAKLILGPGSVAIKDKRVVSAQTISGTGANHLGALFLSRFYGFNGDKRIYLSNPTWANHQAIFRNVGIEPVDYPYYDPKTIGLDFDGFIGALKTAPTRSVFLLHACAHNPTGVDPTSEQWEAIAEVMLERKHFAFFDCAYQGFASGDLDRDAFAVRYFVDRGVAMLVCQSFAKNAGLYGERVGALHVVSQDSETADRVKSQLSVLQRSEISNPPTHGARLITLILSDAGLFEEWKRDISTMANRIIAMRQELYRLLTEKLGTPGNWDHIINQIGMFSFTGISPAQSQALVEKAHVYLTGNGRISMAGLNSNNIEYFAESLDKVVRGTL</sequence>
<keyword evidence="6" id="KW-0663">Pyridoxal phosphate</keyword>
<comment type="miscellaneous">
    <text evidence="7">In eukaryotes there are cytoplasmic, mitochondrial and chloroplastic isozymes.</text>
</comment>
<comment type="similarity">
    <text evidence="2">Belongs to the class-I pyridoxal-phosphate-dependent aminotransferase family.</text>
</comment>
<dbReference type="PRINTS" id="PR00799">
    <property type="entry name" value="TRANSAMINASE"/>
</dbReference>
<evidence type="ECO:0000256" key="5">
    <source>
        <dbReference type="ARBA" id="ARBA00022679"/>
    </source>
</evidence>
<evidence type="ECO:0000256" key="6">
    <source>
        <dbReference type="ARBA" id="ARBA00022898"/>
    </source>
</evidence>
<evidence type="ECO:0000256" key="3">
    <source>
        <dbReference type="ARBA" id="ARBA00011738"/>
    </source>
</evidence>
<dbReference type="FunFam" id="3.90.1150.10:FF:000001">
    <property type="entry name" value="Aspartate aminotransferase"/>
    <property type="match status" value="1"/>
</dbReference>
<dbReference type="Gene3D" id="3.40.640.10">
    <property type="entry name" value="Type I PLP-dependent aspartate aminotransferase-like (Major domain)"/>
    <property type="match status" value="1"/>
</dbReference>
<dbReference type="EC" id="2.6.1.1" evidence="7"/>